<organism evidence="6 7">
    <name type="scientific">Hyaloscypha hepaticicola</name>
    <dbReference type="NCBI Taxonomy" id="2082293"/>
    <lineage>
        <taxon>Eukaryota</taxon>
        <taxon>Fungi</taxon>
        <taxon>Dikarya</taxon>
        <taxon>Ascomycota</taxon>
        <taxon>Pezizomycotina</taxon>
        <taxon>Leotiomycetes</taxon>
        <taxon>Helotiales</taxon>
        <taxon>Hyaloscyphaceae</taxon>
        <taxon>Hyaloscypha</taxon>
    </lineage>
</organism>
<dbReference type="STRING" id="1745343.A0A2J6PN17"/>
<dbReference type="PANTHER" id="PTHR43004:SF19">
    <property type="entry name" value="BINDING MONOOXYGENASE, PUTATIVE (JCVI)-RELATED"/>
    <property type="match status" value="1"/>
</dbReference>
<dbReference type="InterPro" id="IPR036188">
    <property type="entry name" value="FAD/NAD-bd_sf"/>
</dbReference>
<keyword evidence="7" id="KW-1185">Reference proteome</keyword>
<dbReference type="AlphaFoldDB" id="A0A2J6PN17"/>
<dbReference type="Gene3D" id="3.30.70.2450">
    <property type="match status" value="1"/>
</dbReference>
<dbReference type="OrthoDB" id="2096480at2759"/>
<dbReference type="SUPFAM" id="SSF51905">
    <property type="entry name" value="FAD/NAD(P)-binding domain"/>
    <property type="match status" value="1"/>
</dbReference>
<protein>
    <recommendedName>
        <fullName evidence="5">FAD-binding domain-containing protein</fullName>
    </recommendedName>
</protein>
<feature type="non-terminal residue" evidence="6">
    <location>
        <position position="253"/>
    </location>
</feature>
<dbReference type="Gene3D" id="3.50.50.60">
    <property type="entry name" value="FAD/NAD(P)-binding domain"/>
    <property type="match status" value="2"/>
</dbReference>
<evidence type="ECO:0000256" key="3">
    <source>
        <dbReference type="ARBA" id="ARBA00022827"/>
    </source>
</evidence>
<keyword evidence="2" id="KW-0285">Flavoprotein</keyword>
<dbReference type="PRINTS" id="PR00420">
    <property type="entry name" value="RNGMNOXGNASE"/>
</dbReference>
<reference evidence="6 7" key="1">
    <citation type="submission" date="2016-05" db="EMBL/GenBank/DDBJ databases">
        <title>A degradative enzymes factory behind the ericoid mycorrhizal symbiosis.</title>
        <authorList>
            <consortium name="DOE Joint Genome Institute"/>
            <person name="Martino E."/>
            <person name="Morin E."/>
            <person name="Grelet G."/>
            <person name="Kuo A."/>
            <person name="Kohler A."/>
            <person name="Daghino S."/>
            <person name="Barry K."/>
            <person name="Choi C."/>
            <person name="Cichocki N."/>
            <person name="Clum A."/>
            <person name="Copeland A."/>
            <person name="Hainaut M."/>
            <person name="Haridas S."/>
            <person name="Labutti K."/>
            <person name="Lindquist E."/>
            <person name="Lipzen A."/>
            <person name="Khouja H.-R."/>
            <person name="Murat C."/>
            <person name="Ohm R."/>
            <person name="Olson A."/>
            <person name="Spatafora J."/>
            <person name="Veneault-Fourrey C."/>
            <person name="Henrissat B."/>
            <person name="Grigoriev I."/>
            <person name="Martin F."/>
            <person name="Perotto S."/>
        </authorList>
    </citation>
    <scope>NUCLEOTIDE SEQUENCE [LARGE SCALE GENOMIC DNA]</scope>
    <source>
        <strain evidence="6 7">UAMH 7357</strain>
    </source>
</reference>
<evidence type="ECO:0000256" key="1">
    <source>
        <dbReference type="ARBA" id="ARBA00001974"/>
    </source>
</evidence>
<gene>
    <name evidence="6" type="ORF">NA56DRAFT_555559</name>
</gene>
<keyword evidence="4" id="KW-0560">Oxidoreductase</keyword>
<name>A0A2J6PN17_9HELO</name>
<dbReference type="InterPro" id="IPR002938">
    <property type="entry name" value="FAD-bd"/>
</dbReference>
<feature type="non-terminal residue" evidence="6">
    <location>
        <position position="1"/>
    </location>
</feature>
<accession>A0A2J6PN17</accession>
<sequence length="253" mass="28391">GPVGVFTALILARNGIKIILMEERNEVFDTAPRAMAFQPCALAEMVEAGVYEDVYRDSVKEAVISWWNTVRAESGIPFEGFTWPKEEFVATNIYYPFDKYGFTNRNFMIDSTNWAIVAKISNDGLWRVAYGVKPGMTKNQIMAELPERFKNFLPGPGEGYSVKQANSYRPHQRCAARFRKGRMILVGDAAHLNNPIGGLGLTTGILDAGPLARALIAVISGKAPDSLLDKWDELCRNCWHEHTNKQSIEFKRI</sequence>
<dbReference type="GO" id="GO:0071949">
    <property type="term" value="F:FAD binding"/>
    <property type="evidence" value="ECO:0007669"/>
    <property type="project" value="InterPro"/>
</dbReference>
<feature type="domain" description="FAD-binding" evidence="5">
    <location>
        <begin position="141"/>
        <end position="237"/>
    </location>
</feature>
<dbReference type="GO" id="GO:0016709">
    <property type="term" value="F:oxidoreductase activity, acting on paired donors, with incorporation or reduction of molecular oxygen, NAD(P)H as one donor, and incorporation of one atom of oxygen"/>
    <property type="evidence" value="ECO:0007669"/>
    <property type="project" value="UniProtKB-ARBA"/>
</dbReference>
<evidence type="ECO:0000313" key="6">
    <source>
        <dbReference type="EMBL" id="PMD15413.1"/>
    </source>
</evidence>
<dbReference type="PANTHER" id="PTHR43004">
    <property type="entry name" value="TRK SYSTEM POTASSIUM UPTAKE PROTEIN"/>
    <property type="match status" value="1"/>
</dbReference>
<evidence type="ECO:0000313" key="7">
    <source>
        <dbReference type="Proteomes" id="UP000235672"/>
    </source>
</evidence>
<dbReference type="Pfam" id="PF01494">
    <property type="entry name" value="FAD_binding_3"/>
    <property type="match status" value="2"/>
</dbReference>
<dbReference type="Proteomes" id="UP000235672">
    <property type="component" value="Unassembled WGS sequence"/>
</dbReference>
<dbReference type="EMBL" id="KZ613513">
    <property type="protein sequence ID" value="PMD15413.1"/>
    <property type="molecule type" value="Genomic_DNA"/>
</dbReference>
<evidence type="ECO:0000256" key="4">
    <source>
        <dbReference type="ARBA" id="ARBA00023002"/>
    </source>
</evidence>
<keyword evidence="3" id="KW-0274">FAD</keyword>
<evidence type="ECO:0000259" key="5">
    <source>
        <dbReference type="Pfam" id="PF01494"/>
    </source>
</evidence>
<dbReference type="InterPro" id="IPR050641">
    <property type="entry name" value="RIFMO-like"/>
</dbReference>
<evidence type="ECO:0000256" key="2">
    <source>
        <dbReference type="ARBA" id="ARBA00022630"/>
    </source>
</evidence>
<proteinExistence type="predicted"/>
<comment type="cofactor">
    <cofactor evidence="1">
        <name>FAD</name>
        <dbReference type="ChEBI" id="CHEBI:57692"/>
    </cofactor>
</comment>
<feature type="domain" description="FAD-binding" evidence="5">
    <location>
        <begin position="1"/>
        <end position="64"/>
    </location>
</feature>